<comment type="caution">
    <text evidence="2">The sequence shown here is derived from an EMBL/GenBank/DDBJ whole genome shotgun (WGS) entry which is preliminary data.</text>
</comment>
<keyword evidence="1" id="KW-1133">Transmembrane helix</keyword>
<name>A0A9D1YBC4_9FIRM</name>
<reference evidence="2" key="2">
    <citation type="submission" date="2021-04" db="EMBL/GenBank/DDBJ databases">
        <authorList>
            <person name="Gilroy R."/>
        </authorList>
    </citation>
    <scope>NUCLEOTIDE SEQUENCE</scope>
    <source>
        <strain evidence="2">ChiBcec16_6824</strain>
    </source>
</reference>
<dbReference type="EMBL" id="DXDX01000089">
    <property type="protein sequence ID" value="HIY21236.1"/>
    <property type="molecule type" value="Genomic_DNA"/>
</dbReference>
<sequence length="307" mass="33370">MFEAYRKEMDDVKLSEQQKEQLAELMAAQPVRTARRAGRTFLVAAAVCALCAVSALALSPTLRQMLEAAQGSYTQYAAPVESSAVQDGIEIRVISALADNTKVVVYAEARDLEGNRLSGEMEVVGVVQPETIAQDIGISSCTHWAQCVGYDTETGTALLEFTTWGLIPGEDTQLELEVVCMAAGEESWHIPFDPERQEVRRIALSDTVNGVPLERLELSPLGAALYARGHVGYSDVAIHLSDGTVLHPKKEWGGSIGGAEGPVSRYWSFEEPVDPVEVIGLSIQYWYIPIQADGTAGPGYWLTELPK</sequence>
<dbReference type="AlphaFoldDB" id="A0A9D1YBC4"/>
<proteinExistence type="predicted"/>
<evidence type="ECO:0000313" key="2">
    <source>
        <dbReference type="EMBL" id="HIY21236.1"/>
    </source>
</evidence>
<feature type="transmembrane region" description="Helical" evidence="1">
    <location>
        <begin position="41"/>
        <end position="62"/>
    </location>
</feature>
<keyword evidence="1" id="KW-0472">Membrane</keyword>
<organism evidence="2 3">
    <name type="scientific">Candidatus Flavonifractor merdigallinarum</name>
    <dbReference type="NCBI Taxonomy" id="2838589"/>
    <lineage>
        <taxon>Bacteria</taxon>
        <taxon>Bacillati</taxon>
        <taxon>Bacillota</taxon>
        <taxon>Clostridia</taxon>
        <taxon>Eubacteriales</taxon>
        <taxon>Oscillospiraceae</taxon>
        <taxon>Flavonifractor</taxon>
    </lineage>
</organism>
<reference evidence="2" key="1">
    <citation type="journal article" date="2021" name="PeerJ">
        <title>Extensive microbial diversity within the chicken gut microbiome revealed by metagenomics and culture.</title>
        <authorList>
            <person name="Gilroy R."/>
            <person name="Ravi A."/>
            <person name="Getino M."/>
            <person name="Pursley I."/>
            <person name="Horton D.L."/>
            <person name="Alikhan N.F."/>
            <person name="Baker D."/>
            <person name="Gharbi K."/>
            <person name="Hall N."/>
            <person name="Watson M."/>
            <person name="Adriaenssens E.M."/>
            <person name="Foster-Nyarko E."/>
            <person name="Jarju S."/>
            <person name="Secka A."/>
            <person name="Antonio M."/>
            <person name="Oren A."/>
            <person name="Chaudhuri R.R."/>
            <person name="La Ragione R."/>
            <person name="Hildebrand F."/>
            <person name="Pallen M.J."/>
        </authorList>
    </citation>
    <scope>NUCLEOTIDE SEQUENCE</scope>
    <source>
        <strain evidence="2">ChiBcec16_6824</strain>
    </source>
</reference>
<accession>A0A9D1YBC4</accession>
<gene>
    <name evidence="2" type="ORF">H9841_04960</name>
</gene>
<dbReference type="Proteomes" id="UP000823868">
    <property type="component" value="Unassembled WGS sequence"/>
</dbReference>
<keyword evidence="1" id="KW-0812">Transmembrane</keyword>
<evidence type="ECO:0000313" key="3">
    <source>
        <dbReference type="Proteomes" id="UP000823868"/>
    </source>
</evidence>
<protein>
    <submittedName>
        <fullName evidence="2">DUF4179 domain-containing protein</fullName>
    </submittedName>
</protein>
<evidence type="ECO:0000256" key="1">
    <source>
        <dbReference type="SAM" id="Phobius"/>
    </source>
</evidence>